<dbReference type="SUPFAM" id="SSF52540">
    <property type="entry name" value="P-loop containing nucleoside triphosphate hydrolases"/>
    <property type="match status" value="1"/>
</dbReference>
<name>S4VQJ0_9VIRU</name>
<feature type="region of interest" description="Disordered" evidence="2">
    <location>
        <begin position="708"/>
        <end position="814"/>
    </location>
</feature>
<feature type="compositionally biased region" description="Gly residues" evidence="2">
    <location>
        <begin position="805"/>
        <end position="814"/>
    </location>
</feature>
<dbReference type="GO" id="GO:0006260">
    <property type="term" value="P:DNA replication"/>
    <property type="evidence" value="ECO:0007669"/>
    <property type="project" value="UniProtKB-KW"/>
</dbReference>
<dbReference type="Gene3D" id="3.40.50.300">
    <property type="entry name" value="P-loop containing nucleotide triphosphate hydrolases"/>
    <property type="match status" value="1"/>
</dbReference>
<keyword evidence="4" id="KW-0067">ATP-binding</keyword>
<organism evidence="4 5">
    <name type="scientific">Pandoravirus dulcis</name>
    <dbReference type="NCBI Taxonomy" id="1349409"/>
    <lineage>
        <taxon>Viruses</taxon>
        <taxon>Pandoravirus</taxon>
    </lineage>
</organism>
<accession>S4VQJ0</accession>
<evidence type="ECO:0000256" key="2">
    <source>
        <dbReference type="SAM" id="MobiDB-lite"/>
    </source>
</evidence>
<dbReference type="PANTHER" id="PTHR23389">
    <property type="entry name" value="CHROMOSOME TRANSMISSION FIDELITY FACTOR 18"/>
    <property type="match status" value="1"/>
</dbReference>
<dbReference type="GO" id="GO:0004386">
    <property type="term" value="F:helicase activity"/>
    <property type="evidence" value="ECO:0007669"/>
    <property type="project" value="UniProtKB-KW"/>
</dbReference>
<feature type="region of interest" description="Disordered" evidence="2">
    <location>
        <begin position="1"/>
        <end position="63"/>
    </location>
</feature>
<feature type="region of interest" description="Disordered" evidence="2">
    <location>
        <begin position="268"/>
        <end position="300"/>
    </location>
</feature>
<dbReference type="InterPro" id="IPR003593">
    <property type="entry name" value="AAA+_ATPase"/>
</dbReference>
<dbReference type="GO" id="GO:0005524">
    <property type="term" value="F:ATP binding"/>
    <property type="evidence" value="ECO:0007669"/>
    <property type="project" value="InterPro"/>
</dbReference>
<evidence type="ECO:0000256" key="1">
    <source>
        <dbReference type="ARBA" id="ARBA00022705"/>
    </source>
</evidence>
<evidence type="ECO:0000313" key="4">
    <source>
        <dbReference type="EMBL" id="AGO82527.1"/>
    </source>
</evidence>
<sequence>MDRRAPQMATSTTATAAHGRVAQREGRRHGPLTLDSLSVPFSSSLTSTTPSSSSSSSSASPPTAARRLAVVFRKSFHVGDDGAAAAARPPHVQANRTTSTPDPRCVAPAVAPRPRPPPPPARAHVTGAAVATARKTTTAYRAGGTERASLPLAQRYQPNKIQSLLLDSTRVKTLSRWAKRRAAGYEGAERAAILMGPPGSGKTSAARVILRDAGFQVVEFGPGSLTTEASLTKQVRRVVKRRPLPGTRPAAVLIDDFDGLCALERDAEPGRHGARASGTGNDSDNKDDSEDGDGGDRADRGGRARIGNLVGLLAEAKATWGPIVLCSNDAGSAEVRLVRDMCLQVWVDAVPRARLLYLAKIVARAEGHDIDDVDAGRLADAACGDIRRLLNGLDVRLRVGPCALDGVHPTRSGASDVFFNNFDAVEALLAGSVGGRAIDCVEAAAIYRGDPLLRRAMVHHNYQCVVVENMAAGGEADAVDRLAALADNFSAADGMDFGRGATGSAGLGHDGDGAASWRAGSGSNGGWAYGANPATAVLWACSPRVLAAPSRRADRVPVVPRVKFCSPSSSDRTAYAEGRFRRRAAIAIALPAPGIVGPREPLLAEFDLVRAAFVGAAKIAYAAMDATQRRATVDRMLWAGATADAVAALLNWQRIRGLDDEKRSLMPPPPSRHTVTLVADMAARVQVCTVARKGLGAATAALAWSPSAATPMASSPHDRLCDVQTGTAPTRKRKGSPTAPAIRDGKRRVPSGQPLAQLPPARAVPMQSGTTSWSGRSRGAGRGRGRGRDTAGSVGYRALSRGRGRGGATNRGRW</sequence>
<dbReference type="GeneID" id="16512300"/>
<proteinExistence type="predicted"/>
<dbReference type="RefSeq" id="YP_008319196.1">
    <property type="nucleotide sequence ID" value="NC_021858.1"/>
</dbReference>
<dbReference type="InterPro" id="IPR027417">
    <property type="entry name" value="P-loop_NTPase"/>
</dbReference>
<keyword evidence="4" id="KW-0378">Hydrolase</keyword>
<reference evidence="4 5" key="1">
    <citation type="journal article" date="2013" name="Science">
        <title>Pandoraviruses: amoeba viruses with genomes up to 2.5 Mb reaching that of parasitic eukaryotes.</title>
        <authorList>
            <person name="Philippe N."/>
            <person name="Legendre M."/>
            <person name="Doutre G."/>
            <person name="Coute Y."/>
            <person name="Poirot O."/>
            <person name="Lescot M."/>
            <person name="Arslan D."/>
            <person name="Seltzer V."/>
            <person name="Bertaux L."/>
            <person name="Bruley C."/>
            <person name="Garin J."/>
            <person name="Claverie J.M."/>
            <person name="Abergel C."/>
        </authorList>
    </citation>
    <scope>NUCLEOTIDE SEQUENCE [LARGE SCALE GENOMIC DNA]</scope>
    <source>
        <strain evidence="4">Melbourne</strain>
    </source>
</reference>
<keyword evidence="1" id="KW-0235">DNA replication</keyword>
<dbReference type="Pfam" id="PF00004">
    <property type="entry name" value="AAA"/>
    <property type="match status" value="1"/>
</dbReference>
<gene>
    <name evidence="4" type="ORF">pdul_cds_459</name>
</gene>
<dbReference type="SMART" id="SM00382">
    <property type="entry name" value="AAA"/>
    <property type="match status" value="1"/>
</dbReference>
<dbReference type="InterPro" id="IPR003959">
    <property type="entry name" value="ATPase_AAA_core"/>
</dbReference>
<feature type="compositionally biased region" description="Low complexity" evidence="2">
    <location>
        <begin position="768"/>
        <end position="777"/>
    </location>
</feature>
<evidence type="ECO:0000259" key="3">
    <source>
        <dbReference type="SMART" id="SM00382"/>
    </source>
</evidence>
<dbReference type="PANTHER" id="PTHR23389:SF6">
    <property type="entry name" value="REPLICATION FACTOR C SUBUNIT 1"/>
    <property type="match status" value="1"/>
</dbReference>
<feature type="domain" description="AAA+ ATPase" evidence="3">
    <location>
        <begin position="188"/>
        <end position="351"/>
    </location>
</feature>
<dbReference type="KEGG" id="vg:16512300"/>
<evidence type="ECO:0000313" key="5">
    <source>
        <dbReference type="Proteomes" id="UP000201566"/>
    </source>
</evidence>
<dbReference type="GO" id="GO:0016887">
    <property type="term" value="F:ATP hydrolysis activity"/>
    <property type="evidence" value="ECO:0007669"/>
    <property type="project" value="InterPro"/>
</dbReference>
<keyword evidence="4" id="KW-0547">Nucleotide-binding</keyword>
<dbReference type="GO" id="GO:0003677">
    <property type="term" value="F:DNA binding"/>
    <property type="evidence" value="ECO:0007669"/>
    <property type="project" value="TreeGrafter"/>
</dbReference>
<protein>
    <submittedName>
        <fullName evidence="4">Holliday junction DNA helicase ruvB N-terminus incomplete domain containing protein</fullName>
    </submittedName>
</protein>
<feature type="region of interest" description="Disordered" evidence="2">
    <location>
        <begin position="82"/>
        <end position="104"/>
    </location>
</feature>
<keyword evidence="4" id="KW-0347">Helicase</keyword>
<feature type="compositionally biased region" description="Low complexity" evidence="2">
    <location>
        <begin position="36"/>
        <end position="63"/>
    </location>
</feature>
<dbReference type="EMBL" id="KC977570">
    <property type="protein sequence ID" value="AGO82527.1"/>
    <property type="molecule type" value="Genomic_DNA"/>
</dbReference>
<dbReference type="Proteomes" id="UP000201566">
    <property type="component" value="Segment"/>
</dbReference>